<keyword evidence="5 6" id="KW-0521">NADP</keyword>
<dbReference type="GO" id="GO:0032259">
    <property type="term" value="P:methylation"/>
    <property type="evidence" value="ECO:0007669"/>
    <property type="project" value="UniProtKB-KW"/>
</dbReference>
<reference evidence="7 8" key="1">
    <citation type="submission" date="2018-07" db="EMBL/GenBank/DDBJ databases">
        <title>Genome sequence of Rhodococcus rhodnii ATCC 35071 from Rhodnius prolixus.</title>
        <authorList>
            <person name="Patel V."/>
            <person name="Vogel K.J."/>
        </authorList>
    </citation>
    <scope>NUCLEOTIDE SEQUENCE [LARGE SCALE GENOMIC DNA]</scope>
    <source>
        <strain evidence="7 8">ATCC 35071</strain>
    </source>
</reference>
<evidence type="ECO:0000256" key="5">
    <source>
        <dbReference type="ARBA" id="ARBA00022857"/>
    </source>
</evidence>
<dbReference type="UniPathway" id="UPA00575"/>
<dbReference type="PANTHER" id="PTHR34934">
    <property type="entry name" value="FLAVIN-DEPENDENT THYMIDYLATE SYNTHASE"/>
    <property type="match status" value="1"/>
</dbReference>
<sequence length="248" mass="27217">MHAVPLEVRLIARTEFLPPDDVPWSTDADGGEALSEFAGRACYQSWSKPNPRTASNADYLRHLLAVGHDSVLEHASASFYITGMSRSCTHELIRHRHLSFSQLSQRFVRDDQAAVVVPPAIAGDAVLEALFEKATTAAHDAYRELLDALEEALGDDVAPALRGRLTRQAARAVLPNATETRVVASGNYRAWRHFVAMRATPHADLEIRRVAIAVLRELQTLAPSVFGDFVIERDGDGTETATSEFGDM</sequence>
<dbReference type="EMBL" id="QRCM01000001">
    <property type="protein sequence ID" value="TXG90887.1"/>
    <property type="molecule type" value="Genomic_DNA"/>
</dbReference>
<evidence type="ECO:0000313" key="8">
    <source>
        <dbReference type="Proteomes" id="UP000471120"/>
    </source>
</evidence>
<feature type="binding site" evidence="6">
    <location>
        <position position="70"/>
    </location>
    <ligand>
        <name>FAD</name>
        <dbReference type="ChEBI" id="CHEBI:57692"/>
        <note>ligand shared between neighboring subunits</note>
    </ligand>
</feature>
<dbReference type="EC" id="2.1.1.148" evidence="6"/>
<dbReference type="AlphaFoldDB" id="A0A6P2CDQ5"/>
<dbReference type="NCBIfam" id="TIGR02170">
    <property type="entry name" value="thyX"/>
    <property type="match status" value="1"/>
</dbReference>
<dbReference type="GO" id="GO:0004799">
    <property type="term" value="F:thymidylate synthase activity"/>
    <property type="evidence" value="ECO:0007669"/>
    <property type="project" value="TreeGrafter"/>
</dbReference>
<feature type="binding site" evidence="6">
    <location>
        <begin position="91"/>
        <end position="94"/>
    </location>
    <ligand>
        <name>dUMP</name>
        <dbReference type="ChEBI" id="CHEBI:246422"/>
        <note>ligand shared between dimeric partners</note>
    </ligand>
</feature>
<keyword evidence="6 7" id="KW-0808">Transferase</keyword>
<proteinExistence type="inferred from homology"/>
<dbReference type="Proteomes" id="UP000471120">
    <property type="component" value="Unassembled WGS sequence"/>
</dbReference>
<feature type="active site" description="Involved in ionization of N3 of dUMP, leading to its activation" evidence="6">
    <location>
        <position position="198"/>
    </location>
</feature>
<comment type="catalytic activity">
    <reaction evidence="6">
        <text>dUMP + (6R)-5,10-methylene-5,6,7,8-tetrahydrofolate + NADPH + H(+) = dTMP + (6S)-5,6,7,8-tetrahydrofolate + NADP(+)</text>
        <dbReference type="Rhea" id="RHEA:29043"/>
        <dbReference type="ChEBI" id="CHEBI:15378"/>
        <dbReference type="ChEBI" id="CHEBI:15636"/>
        <dbReference type="ChEBI" id="CHEBI:57453"/>
        <dbReference type="ChEBI" id="CHEBI:57783"/>
        <dbReference type="ChEBI" id="CHEBI:58349"/>
        <dbReference type="ChEBI" id="CHEBI:63528"/>
        <dbReference type="ChEBI" id="CHEBI:246422"/>
        <dbReference type="EC" id="2.1.1.148"/>
    </reaction>
</comment>
<evidence type="ECO:0000256" key="4">
    <source>
        <dbReference type="ARBA" id="ARBA00022827"/>
    </source>
</evidence>
<dbReference type="CDD" id="cd20175">
    <property type="entry name" value="ThyX"/>
    <property type="match status" value="1"/>
</dbReference>
<feature type="binding site" description="in other chain" evidence="6">
    <location>
        <position position="171"/>
    </location>
    <ligand>
        <name>dUMP</name>
        <dbReference type="ChEBI" id="CHEBI:246422"/>
        <note>ligand shared between dimeric partners</note>
    </ligand>
</feature>
<evidence type="ECO:0000256" key="3">
    <source>
        <dbReference type="ARBA" id="ARBA00022727"/>
    </source>
</evidence>
<protein>
    <recommendedName>
        <fullName evidence="6">Flavin-dependent thymidylate synthase</fullName>
        <shortName evidence="6">FDTS</shortName>
        <ecNumber evidence="6">2.1.1.148</ecNumber>
    </recommendedName>
    <alternativeName>
        <fullName evidence="6">FAD-dependent thymidylate synthase</fullName>
    </alternativeName>
    <alternativeName>
        <fullName evidence="6">Thymidylate synthase ThyX</fullName>
        <shortName evidence="6">TS</shortName>
        <shortName evidence="6">TSase</shortName>
    </alternativeName>
</protein>
<feature type="binding site" evidence="6">
    <location>
        <position position="193"/>
    </location>
    <ligand>
        <name>FAD</name>
        <dbReference type="ChEBI" id="CHEBI:57692"/>
        <note>ligand shared between neighboring subunits</note>
    </ligand>
</feature>
<dbReference type="Gene3D" id="3.30.70.3180">
    <property type="match status" value="1"/>
</dbReference>
<dbReference type="SUPFAM" id="SSF69796">
    <property type="entry name" value="Thymidylate synthase-complementing protein Thy1"/>
    <property type="match status" value="1"/>
</dbReference>
<keyword evidence="4 6" id="KW-0274">FAD</keyword>
<keyword evidence="1 6" id="KW-0489">Methyltransferase</keyword>
<comment type="subunit">
    <text evidence="6">Homotetramer.</text>
</comment>
<accession>A0A6P2CDQ5</accession>
<comment type="caution">
    <text evidence="7">The sequence shown here is derived from an EMBL/GenBank/DDBJ whole genome shotgun (WGS) entry which is preliminary data.</text>
</comment>
<comment type="similarity">
    <text evidence="6">Belongs to the thymidylate synthase ThyX family.</text>
</comment>
<dbReference type="InterPro" id="IPR003669">
    <property type="entry name" value="Thymidylate_synthase_ThyX"/>
</dbReference>
<evidence type="ECO:0000256" key="1">
    <source>
        <dbReference type="ARBA" id="ARBA00022603"/>
    </source>
</evidence>
<dbReference type="GO" id="GO:0070402">
    <property type="term" value="F:NADPH binding"/>
    <property type="evidence" value="ECO:0007669"/>
    <property type="project" value="TreeGrafter"/>
</dbReference>
<comment type="function">
    <text evidence="6">Catalyzes the reductive methylation of 2'-deoxyuridine-5'-monophosphate (dUMP) to 2'-deoxythymidine-5'-monophosphate (dTMP) while utilizing 5,10-methylenetetrahydrofolate (mTHF) as the methyl donor, and NADPH and FADH(2) as the reductant.</text>
</comment>
<dbReference type="HAMAP" id="MF_01408">
    <property type="entry name" value="ThyX"/>
    <property type="match status" value="1"/>
</dbReference>
<feature type="binding site" evidence="6">
    <location>
        <position position="102"/>
    </location>
    <ligand>
        <name>FAD</name>
        <dbReference type="ChEBI" id="CHEBI:57692"/>
        <note>ligand shared between neighboring subunits</note>
    </ligand>
</feature>
<dbReference type="InterPro" id="IPR036098">
    <property type="entry name" value="Thymidylate_synthase_ThyX_sf"/>
</dbReference>
<dbReference type="Pfam" id="PF02511">
    <property type="entry name" value="Thy1"/>
    <property type="match status" value="1"/>
</dbReference>
<feature type="binding site" evidence="6">
    <location>
        <begin position="94"/>
        <end position="96"/>
    </location>
    <ligand>
        <name>FAD</name>
        <dbReference type="ChEBI" id="CHEBI:57692"/>
        <note>ligand shared between neighboring subunits</note>
    </ligand>
</feature>
<dbReference type="GO" id="GO:0006235">
    <property type="term" value="P:dTTP biosynthetic process"/>
    <property type="evidence" value="ECO:0007669"/>
    <property type="project" value="UniProtKB-UniRule"/>
</dbReference>
<evidence type="ECO:0000313" key="7">
    <source>
        <dbReference type="EMBL" id="TXG90887.1"/>
    </source>
</evidence>
<dbReference type="PROSITE" id="PS51331">
    <property type="entry name" value="THYX"/>
    <property type="match status" value="1"/>
</dbReference>
<dbReference type="PANTHER" id="PTHR34934:SF1">
    <property type="entry name" value="FLAVIN-DEPENDENT THYMIDYLATE SYNTHASE"/>
    <property type="match status" value="1"/>
</dbReference>
<keyword evidence="2 6" id="KW-0285">Flavoprotein</keyword>
<gene>
    <name evidence="6" type="primary">thyX</name>
    <name evidence="7" type="ORF">DW322_12455</name>
</gene>
<evidence type="ECO:0000256" key="6">
    <source>
        <dbReference type="HAMAP-Rule" id="MF_01408"/>
    </source>
</evidence>
<dbReference type="RefSeq" id="WP_010837610.1">
    <property type="nucleotide sequence ID" value="NZ_QRCM01000001.1"/>
</dbReference>
<feature type="binding site" evidence="6">
    <location>
        <begin position="187"/>
        <end position="189"/>
    </location>
    <ligand>
        <name>FAD</name>
        <dbReference type="ChEBI" id="CHEBI:57692"/>
        <note>ligand shared between neighboring subunits</note>
    </ligand>
</feature>
<dbReference type="Gene3D" id="3.30.1360.170">
    <property type="match status" value="1"/>
</dbReference>
<dbReference type="GO" id="GO:0006231">
    <property type="term" value="P:dTMP biosynthetic process"/>
    <property type="evidence" value="ECO:0007669"/>
    <property type="project" value="UniProtKB-UniRule"/>
</dbReference>
<feature type="binding site" evidence="6">
    <location>
        <position position="198"/>
    </location>
    <ligand>
        <name>dUMP</name>
        <dbReference type="ChEBI" id="CHEBI:246422"/>
        <note>ligand shared between dimeric partners</note>
    </ligand>
</feature>
<dbReference type="GO" id="GO:0050797">
    <property type="term" value="F:thymidylate synthase (FAD) activity"/>
    <property type="evidence" value="ECO:0007669"/>
    <property type="project" value="UniProtKB-UniRule"/>
</dbReference>
<keyword evidence="3 6" id="KW-0545">Nucleotide biosynthesis</keyword>
<organism evidence="7 8">
    <name type="scientific">Rhodococcus rhodnii</name>
    <dbReference type="NCBI Taxonomy" id="38312"/>
    <lineage>
        <taxon>Bacteria</taxon>
        <taxon>Bacillati</taxon>
        <taxon>Actinomycetota</taxon>
        <taxon>Actinomycetes</taxon>
        <taxon>Mycobacteriales</taxon>
        <taxon>Nocardiaceae</taxon>
        <taxon>Rhodococcus</taxon>
    </lineage>
</organism>
<name>A0A6P2CDQ5_9NOCA</name>
<comment type="pathway">
    <text evidence="6">Pyrimidine metabolism; dTTP biosynthesis.</text>
</comment>
<dbReference type="GO" id="GO:0050660">
    <property type="term" value="F:flavin adenine dinucleotide binding"/>
    <property type="evidence" value="ECO:0007669"/>
    <property type="project" value="UniProtKB-UniRule"/>
</dbReference>
<evidence type="ECO:0000256" key="2">
    <source>
        <dbReference type="ARBA" id="ARBA00022630"/>
    </source>
</evidence>
<comment type="cofactor">
    <cofactor evidence="6">
        <name>FAD</name>
        <dbReference type="ChEBI" id="CHEBI:57692"/>
    </cofactor>
    <text evidence="6">Binds 4 FAD per tetramer. Each FAD binding site is formed by three monomers.</text>
</comment>
<feature type="binding site" description="in other chain" evidence="6">
    <location>
        <begin position="102"/>
        <end position="106"/>
    </location>
    <ligand>
        <name>dUMP</name>
        <dbReference type="ChEBI" id="CHEBI:246422"/>
        <note>ligand shared between dimeric partners</note>
    </ligand>
</feature>